<proteinExistence type="predicted"/>
<feature type="transmembrane region" description="Helical" evidence="2">
    <location>
        <begin position="69"/>
        <end position="90"/>
    </location>
</feature>
<evidence type="ECO:0000256" key="1">
    <source>
        <dbReference type="SAM" id="MobiDB-lite"/>
    </source>
</evidence>
<feature type="compositionally biased region" description="Low complexity" evidence="1">
    <location>
        <begin position="191"/>
        <end position="200"/>
    </location>
</feature>
<feature type="transmembrane region" description="Helical" evidence="2">
    <location>
        <begin position="149"/>
        <end position="170"/>
    </location>
</feature>
<keyword evidence="2" id="KW-1133">Transmembrane helix</keyword>
<keyword evidence="2" id="KW-0472">Membrane</keyword>
<gene>
    <name evidence="3" type="ORF">TeGR_g14080</name>
</gene>
<feature type="transmembrane region" description="Helical" evidence="2">
    <location>
        <begin position="102"/>
        <end position="129"/>
    </location>
</feature>
<evidence type="ECO:0000313" key="4">
    <source>
        <dbReference type="Proteomes" id="UP001165060"/>
    </source>
</evidence>
<name>A0ABQ6MWB2_9STRA</name>
<feature type="compositionally biased region" description="Basic residues" evidence="1">
    <location>
        <begin position="210"/>
        <end position="229"/>
    </location>
</feature>
<comment type="caution">
    <text evidence="3">The sequence shown here is derived from an EMBL/GenBank/DDBJ whole genome shotgun (WGS) entry which is preliminary data.</text>
</comment>
<accession>A0ABQ6MWB2</accession>
<dbReference type="Proteomes" id="UP001165060">
    <property type="component" value="Unassembled WGS sequence"/>
</dbReference>
<protein>
    <submittedName>
        <fullName evidence="3">Uncharacterized protein</fullName>
    </submittedName>
</protein>
<dbReference type="EMBL" id="BRYB01000659">
    <property type="protein sequence ID" value="GMI34827.1"/>
    <property type="molecule type" value="Genomic_DNA"/>
</dbReference>
<evidence type="ECO:0000256" key="2">
    <source>
        <dbReference type="SAM" id="Phobius"/>
    </source>
</evidence>
<evidence type="ECO:0000313" key="3">
    <source>
        <dbReference type="EMBL" id="GMI34827.1"/>
    </source>
</evidence>
<organism evidence="3 4">
    <name type="scientific">Tetraparma gracilis</name>
    <dbReference type="NCBI Taxonomy" id="2962635"/>
    <lineage>
        <taxon>Eukaryota</taxon>
        <taxon>Sar</taxon>
        <taxon>Stramenopiles</taxon>
        <taxon>Ochrophyta</taxon>
        <taxon>Bolidophyceae</taxon>
        <taxon>Parmales</taxon>
        <taxon>Triparmaceae</taxon>
        <taxon>Tetraparma</taxon>
    </lineage>
</organism>
<keyword evidence="4" id="KW-1185">Reference proteome</keyword>
<keyword evidence="2" id="KW-0812">Transmembrane</keyword>
<reference evidence="3 4" key="1">
    <citation type="journal article" date="2023" name="Commun. Biol.">
        <title>Genome analysis of Parmales, the sister group of diatoms, reveals the evolutionary specialization of diatoms from phago-mixotrophs to photoautotrophs.</title>
        <authorList>
            <person name="Ban H."/>
            <person name="Sato S."/>
            <person name="Yoshikawa S."/>
            <person name="Yamada K."/>
            <person name="Nakamura Y."/>
            <person name="Ichinomiya M."/>
            <person name="Sato N."/>
            <person name="Blanc-Mathieu R."/>
            <person name="Endo H."/>
            <person name="Kuwata A."/>
            <person name="Ogata H."/>
        </authorList>
    </citation>
    <scope>NUCLEOTIDE SEQUENCE [LARGE SCALE GENOMIC DNA]</scope>
</reference>
<feature type="region of interest" description="Disordered" evidence="1">
    <location>
        <begin position="178"/>
        <end position="229"/>
    </location>
</feature>
<sequence length="229" mass="23373">MTSKSAGLYTATQYVGMSGLGFTLSWDLGYSEFSMSGSEGSDQPPQSASLEDLCGKPCSTLQGVGESSVIFSGVAFSLTAAAVGLCCAVLMGCIDLDSWGGLILGVSNTACFCSFLGSLLMVCGVAAVVNGEGDEYRFTLLGDPDKFHAEYGSICAWVSIVFYVVGSFLLRTASSAPARPAAGRGGGGKGVSSPSFKFGGAAMRPAAKPGKQHGKRPSGFSAKKKGGYL</sequence>